<feature type="region of interest" description="Disordered" evidence="1">
    <location>
        <begin position="1"/>
        <end position="76"/>
    </location>
</feature>
<dbReference type="RefSeq" id="XP_044657806.1">
    <property type="nucleotide sequence ID" value="XM_044801871.1"/>
</dbReference>
<dbReference type="Proteomes" id="UP000825890">
    <property type="component" value="Unassembled WGS sequence"/>
</dbReference>
<proteinExistence type="predicted"/>
<organism evidence="2 3">
    <name type="scientific">Cercospora kikuchii</name>
    <dbReference type="NCBI Taxonomy" id="84275"/>
    <lineage>
        <taxon>Eukaryota</taxon>
        <taxon>Fungi</taxon>
        <taxon>Dikarya</taxon>
        <taxon>Ascomycota</taxon>
        <taxon>Pezizomycotina</taxon>
        <taxon>Dothideomycetes</taxon>
        <taxon>Dothideomycetidae</taxon>
        <taxon>Mycosphaerellales</taxon>
        <taxon>Mycosphaerellaceae</taxon>
        <taxon>Cercospora</taxon>
    </lineage>
</organism>
<keyword evidence="3" id="KW-1185">Reference proteome</keyword>
<evidence type="ECO:0000313" key="3">
    <source>
        <dbReference type="Proteomes" id="UP000825890"/>
    </source>
</evidence>
<dbReference type="EMBL" id="BOLY01000004">
    <property type="protein sequence ID" value="GIZ43319.1"/>
    <property type="molecule type" value="Genomic_DNA"/>
</dbReference>
<dbReference type="AlphaFoldDB" id="A0A9P3FHX8"/>
<gene>
    <name evidence="2" type="ORF">CKM354_000655100</name>
</gene>
<accession>A0A9P3FHX8</accession>
<evidence type="ECO:0000256" key="1">
    <source>
        <dbReference type="SAM" id="MobiDB-lite"/>
    </source>
</evidence>
<sequence length="151" mass="17344">MLDKTFPRSAPRQQVERESEDNGQEQVRPTAEEEQRSSDLSLRQTEHEDGTTQHQQQVPTADEELPVANIPQLNNEDVDQHPEVQYLVAPAMQHNYELPCAANPLDDSMHARLQAVAETVRREDEQAWDDSWASRVETDIRRSMARLMAVE</sequence>
<name>A0A9P3FHX8_9PEZI</name>
<dbReference type="OrthoDB" id="10382093at2759"/>
<protein>
    <submittedName>
        <fullName evidence="2">Uncharacterized protein</fullName>
    </submittedName>
</protein>
<dbReference type="GeneID" id="68292126"/>
<evidence type="ECO:0000313" key="2">
    <source>
        <dbReference type="EMBL" id="GIZ43319.1"/>
    </source>
</evidence>
<comment type="caution">
    <text evidence="2">The sequence shown here is derived from an EMBL/GenBank/DDBJ whole genome shotgun (WGS) entry which is preliminary data.</text>
</comment>
<reference evidence="2 3" key="1">
    <citation type="submission" date="2021-01" db="EMBL/GenBank/DDBJ databases">
        <title>Cercospora kikuchii MAFF 305040 whole genome shotgun sequence.</title>
        <authorList>
            <person name="Kashiwa T."/>
            <person name="Suzuki T."/>
        </authorList>
    </citation>
    <scope>NUCLEOTIDE SEQUENCE [LARGE SCALE GENOMIC DNA]</scope>
    <source>
        <strain evidence="2 3">MAFF 305040</strain>
    </source>
</reference>